<evidence type="ECO:0000313" key="6">
    <source>
        <dbReference type="Proteomes" id="UP001165083"/>
    </source>
</evidence>
<evidence type="ECO:0000259" key="3">
    <source>
        <dbReference type="PROSITE" id="PS51650"/>
    </source>
</evidence>
<name>A0A9W6U0A6_9STRA</name>
<protein>
    <submittedName>
        <fullName evidence="5">Unnamed protein product</fullName>
    </submittedName>
</protein>
<feature type="compositionally biased region" description="Polar residues" evidence="2">
    <location>
        <begin position="1078"/>
        <end position="1095"/>
    </location>
</feature>
<dbReference type="GO" id="GO:0005085">
    <property type="term" value="F:guanyl-nucleotide exchange factor activity"/>
    <property type="evidence" value="ECO:0007669"/>
    <property type="project" value="InterPro"/>
</dbReference>
<organism evidence="5 6">
    <name type="scientific">Phytophthora lilii</name>
    <dbReference type="NCBI Taxonomy" id="2077276"/>
    <lineage>
        <taxon>Eukaryota</taxon>
        <taxon>Sar</taxon>
        <taxon>Stramenopiles</taxon>
        <taxon>Oomycota</taxon>
        <taxon>Peronosporomycetes</taxon>
        <taxon>Peronosporales</taxon>
        <taxon>Peronosporaceae</taxon>
        <taxon>Phytophthora</taxon>
    </lineage>
</organism>
<evidence type="ECO:0000256" key="1">
    <source>
        <dbReference type="PROSITE-ProRule" id="PRU00983"/>
    </source>
</evidence>
<dbReference type="GO" id="GO:0007264">
    <property type="term" value="P:small GTPase-mediated signal transduction"/>
    <property type="evidence" value="ECO:0007669"/>
    <property type="project" value="InterPro"/>
</dbReference>
<dbReference type="InterPro" id="IPR027357">
    <property type="entry name" value="DOCKER_dom"/>
</dbReference>
<comment type="caution">
    <text evidence="5">The sequence shown here is derived from an EMBL/GenBank/DDBJ whole genome shotgun (WGS) entry which is preliminary data.</text>
</comment>
<dbReference type="InterPro" id="IPR035892">
    <property type="entry name" value="C2_domain_sf"/>
</dbReference>
<reference evidence="5" key="1">
    <citation type="submission" date="2023-04" db="EMBL/GenBank/DDBJ databases">
        <title>Phytophthora lilii NBRC 32176.</title>
        <authorList>
            <person name="Ichikawa N."/>
            <person name="Sato H."/>
            <person name="Tonouchi N."/>
        </authorList>
    </citation>
    <scope>NUCLEOTIDE SEQUENCE</scope>
    <source>
        <strain evidence="5">NBRC 32176</strain>
    </source>
</reference>
<evidence type="ECO:0000313" key="5">
    <source>
        <dbReference type="EMBL" id="GMF23472.1"/>
    </source>
</evidence>
<dbReference type="Gene3D" id="1.20.58.740">
    <property type="match status" value="1"/>
</dbReference>
<evidence type="ECO:0000259" key="4">
    <source>
        <dbReference type="PROSITE" id="PS51651"/>
    </source>
</evidence>
<dbReference type="InterPro" id="IPR043162">
    <property type="entry name" value="DOCK_C_lobe_C"/>
</dbReference>
<evidence type="ECO:0000256" key="2">
    <source>
        <dbReference type="SAM" id="MobiDB-lite"/>
    </source>
</evidence>
<feature type="region of interest" description="Disordered" evidence="2">
    <location>
        <begin position="226"/>
        <end position="254"/>
    </location>
</feature>
<feature type="domain" description="DOCKER" evidence="4">
    <location>
        <begin position="1411"/>
        <end position="1835"/>
    </location>
</feature>
<dbReference type="InterPro" id="IPR027007">
    <property type="entry name" value="C2_DOCK-type_domain"/>
</dbReference>
<dbReference type="PANTHER" id="PTHR23317">
    <property type="entry name" value="DEDICATOR OF CYTOKINESIS DOCK"/>
    <property type="match status" value="1"/>
</dbReference>
<dbReference type="PANTHER" id="PTHR23317:SF76">
    <property type="entry name" value="LD20667P"/>
    <property type="match status" value="1"/>
</dbReference>
<dbReference type="PROSITE" id="PS51650">
    <property type="entry name" value="C2_DOCK"/>
    <property type="match status" value="1"/>
</dbReference>
<feature type="region of interest" description="Disordered" evidence="2">
    <location>
        <begin position="1061"/>
        <end position="1119"/>
    </location>
</feature>
<feature type="region of interest" description="Disordered" evidence="2">
    <location>
        <begin position="1924"/>
        <end position="1947"/>
    </location>
</feature>
<sequence>MVGVGAVSPCALERSAGLKLSKDSLPERVSVDEQQMQAEEMADDDWTGGFGIPAGTLELVEVKRKQWKRPMQLPLPPPSPVEALILQEFVRPWKALRLPIPVASGENAKAGTDLLDLIVFDKKLKLPATLCHQAKDSLMKSYDPQYIPGEPTFASEIRTSSFLEPRVAVPEAQAFLVTPLNLMVMYFIARERIIPALCEFDFDPISSEELADAKFKAIEAHGQISPTPPSWKIADPFSEQNGQLSDKPESEGSQQYTLEQKGDMIVRCREVQPFCPPNLVPTFGIAGSGPVAVSYVNTLYVYPLQIEKCQYRNIAIRVQLLQKEADAVRGIEETDDAVLRSIYQANNQVGRSAYALVGYHQKNPQFEDEIKICLPEYLTTDHHLLFTFYHVHCKKLQPNQPQQELVGYAALPVIGKDGTIVQDGKYTMNVIPAPVSPKKSSTGGGISLSPGYVGAVRDGVLDNAKTVFSCRSRAISSVHSQDSAVAGFLKPFHGGRMPDSASKEDATVSRLIGLSQSDAPTVRYFFLMISKFVLGYLRYGASIVRWSAFRTLLVVMEKASWNPRGSLKIHEMDRVLHDFVHIIFDEDSIDNPNNSGSSPNASSKSERKSVFSALLETWLNVLNNKASIEENADTKRMSLTYSNVILQLILKSMAMTLLNERSIQKNDSTNSLPTLLAKNDEVMLERVLIHLVACAGDTSNGLLLQKEVNRSVAYFCRGIFLVVKNRFPARVIDRYVKRIDIQGDANSLLHVWFPFLHILVDFEFFPTVNGAVLPGQQCSVKAPAWLAKAIFDKLLLIVDTQKELKIRLEAVRLLRRMFTAQVCNPRFQSSDHQERIALLYYPLFPSIAQFTTQGRLLGENILSNSGISNSPGDAKSILTLQKEMLVCVGHLLCSVSSLYLPFFFRPFEENAKLDPVPLGYTEKLIFYHSVVSQISPHSIGMLEANQIIDNNRNDDDCTLQLMTATGNAVFDEAKVHARLELIKRMLEVFLVVEQPGSRVEPLWRQLLSPDVGASDNESGLSLLEHRLAHRRSFHRRAGGGLESSAIASAKTSLADSVSINETTSNAMDGSATHRSLPRNWSKQYASVQQRRSAPSNGPEEKAASTASAQMLESVPSEEHDEEIAALQQAVAVTALRVIQIAVDQYEAVVRMIEHPRTPHLGKMDHSEMHGKRPLITMNQALVFLGYIVELLFQMLQQASSIGGLAGERHNDTAIEERQQIEDNDDIDTSLCFVGTLLLYLQSFVWRFSAALFATRISGLPLVHDQRRIQLLMSIAATAKSRYVRHHAAMLLSQLLAVCYDQTGSFLLIKAPILKVISAVFFSVHDKLDSTWNMPTTSLRDLLDEMRAFATTSRDNVTSLPLSFHIQFIDLLNDLTTKVHAYERWQSAFENPNVAHDFEEIEEAVDRVVEDISPHWLLEEKLVWLDALHSLHVRRERFAEAACCKVAAIECVQRARLGSGTDDLQYLARVQQWVVRELFVARSYAEQADWIEKELSICELLLVCLKQQHRYNEYQEMLRCIDALIGRLAERQESSANRRGSSAFSFYRVRYAGGCVPALIANDEFIYKRSKFMSLGEFVGDMKTMLRAKYPQCERVDVVPEPKPLTGSDNNPNVIFLRATTVEEAYPEDLSRLKAMEHRGHNWRVAFKFAVPFTVDSLSSYGKTSEQMKRITFLAVARTFPCRLNRQRVRLRYEEVRCPIENSMDDIQKRCALLRAEIDKENIGKTDLKTLTLVLKGSVDTHVHGGIPEVLDSFLAASPVQLVDAEGRAMSSRDSLSRRHELANLLVEFAQLCWQCLLISRDAFRRSNQPGLPPHFATSAPFYQPELLPHHFALGKSDVPSDNFLPPLLHRSPLTMHSMPLNQSIPAPLEIEPNFLLQEVSPLQTEFERSFASLVEQLKTKIPFAFKNAASLTRLQQQTACLRSSAAPSPSATSTAPVAPLPATDTVS</sequence>
<keyword evidence="6" id="KW-1185">Reference proteome</keyword>
<accession>A0A9W6U0A6</accession>
<feature type="domain" description="C2 DOCK-type" evidence="3">
    <location>
        <begin position="296"/>
        <end position="475"/>
    </location>
</feature>
<dbReference type="CDD" id="cd08679">
    <property type="entry name" value="C2_DOCK180_related"/>
    <property type="match status" value="1"/>
</dbReference>
<dbReference type="InterPro" id="IPR026791">
    <property type="entry name" value="DOCK"/>
</dbReference>
<dbReference type="Proteomes" id="UP001165083">
    <property type="component" value="Unassembled WGS sequence"/>
</dbReference>
<dbReference type="EMBL" id="BSXW01000477">
    <property type="protein sequence ID" value="GMF23472.1"/>
    <property type="molecule type" value="Genomic_DNA"/>
</dbReference>
<gene>
    <name evidence="5" type="ORF">Plil01_000948100</name>
</gene>
<dbReference type="Gene3D" id="2.60.40.150">
    <property type="entry name" value="C2 domain"/>
    <property type="match status" value="1"/>
</dbReference>
<proteinExistence type="inferred from homology"/>
<dbReference type="OrthoDB" id="47328at2759"/>
<dbReference type="PROSITE" id="PS51651">
    <property type="entry name" value="DOCKER"/>
    <property type="match status" value="1"/>
</dbReference>
<comment type="similarity">
    <text evidence="1">Belongs to the DOCK family.</text>
</comment>
<dbReference type="Pfam" id="PF14429">
    <property type="entry name" value="DOCK-C2"/>
    <property type="match status" value="1"/>
</dbReference>